<evidence type="ECO:0000256" key="10">
    <source>
        <dbReference type="ARBA" id="ARBA00023136"/>
    </source>
</evidence>
<evidence type="ECO:0000256" key="7">
    <source>
        <dbReference type="ARBA" id="ARBA00022692"/>
    </source>
</evidence>
<protein>
    <recommendedName>
        <fullName evidence="3">histidine kinase</fullName>
        <ecNumber evidence="3">2.7.13.3</ecNumber>
    </recommendedName>
</protein>
<dbReference type="EC" id="2.7.13.3" evidence="3"/>
<comment type="subcellular location">
    <subcellularLocation>
        <location evidence="2">Cell membrane</location>
        <topology evidence="2">Multi-pass membrane protein</topology>
    </subcellularLocation>
</comment>
<accession>A0A939J7G4</accession>
<feature type="transmembrane region" description="Helical" evidence="11">
    <location>
        <begin position="136"/>
        <end position="161"/>
    </location>
</feature>
<feature type="transmembrane region" description="Helical" evidence="11">
    <location>
        <begin position="173"/>
        <end position="195"/>
    </location>
</feature>
<evidence type="ECO:0000313" key="14">
    <source>
        <dbReference type="Proteomes" id="UP000664779"/>
    </source>
</evidence>
<dbReference type="Gene3D" id="3.30.565.10">
    <property type="entry name" value="Histidine kinase-like ATPase, C-terminal domain"/>
    <property type="match status" value="1"/>
</dbReference>
<dbReference type="Pfam" id="PF05231">
    <property type="entry name" value="MASE1"/>
    <property type="match status" value="1"/>
</dbReference>
<keyword evidence="4" id="KW-1003">Cell membrane</keyword>
<dbReference type="Pfam" id="PF02518">
    <property type="entry name" value="HATPase_c"/>
    <property type="match status" value="1"/>
</dbReference>
<feature type="transmembrane region" description="Helical" evidence="11">
    <location>
        <begin position="215"/>
        <end position="237"/>
    </location>
</feature>
<keyword evidence="8" id="KW-0418">Kinase</keyword>
<dbReference type="EMBL" id="JAFLNF010000001">
    <property type="protein sequence ID" value="MBO0343779.1"/>
    <property type="molecule type" value="Genomic_DNA"/>
</dbReference>
<dbReference type="SUPFAM" id="SSF47384">
    <property type="entry name" value="Homodimeric domain of signal transducing histidine kinase"/>
    <property type="match status" value="1"/>
</dbReference>
<dbReference type="PANTHER" id="PTHR43047:SF72">
    <property type="entry name" value="OSMOSENSING HISTIDINE PROTEIN KINASE SLN1"/>
    <property type="match status" value="1"/>
</dbReference>
<evidence type="ECO:0000256" key="9">
    <source>
        <dbReference type="ARBA" id="ARBA00022989"/>
    </source>
</evidence>
<dbReference type="InterPro" id="IPR005467">
    <property type="entry name" value="His_kinase_dom"/>
</dbReference>
<dbReference type="InterPro" id="IPR036097">
    <property type="entry name" value="HisK_dim/P_sf"/>
</dbReference>
<keyword evidence="10 11" id="KW-0472">Membrane</keyword>
<feature type="transmembrane region" description="Helical" evidence="11">
    <location>
        <begin position="286"/>
        <end position="307"/>
    </location>
</feature>
<feature type="transmembrane region" description="Helical" evidence="11">
    <location>
        <begin position="104"/>
        <end position="124"/>
    </location>
</feature>
<dbReference type="SUPFAM" id="SSF55874">
    <property type="entry name" value="ATPase domain of HSP90 chaperone/DNA topoisomerase II/histidine kinase"/>
    <property type="match status" value="1"/>
</dbReference>
<dbReference type="PANTHER" id="PTHR43047">
    <property type="entry name" value="TWO-COMPONENT HISTIDINE PROTEIN KINASE"/>
    <property type="match status" value="1"/>
</dbReference>
<feature type="transmembrane region" description="Helical" evidence="11">
    <location>
        <begin position="28"/>
        <end position="49"/>
    </location>
</feature>
<feature type="domain" description="Histidine kinase" evidence="12">
    <location>
        <begin position="336"/>
        <end position="555"/>
    </location>
</feature>
<comment type="caution">
    <text evidence="13">The sequence shown here is derived from an EMBL/GenBank/DDBJ whole genome shotgun (WGS) entry which is preliminary data.</text>
</comment>
<sequence length="555" mass="59996">MQSQRKPTITIANGDHLTLLSPLFRLPLWGRLLLVGGGFCLLAMSGILLTRESGRIAMIWFPNALLLGVILQAPLKDWRNYFLAAYVGNLAANLLSGDTLLIGIGLSLMNTLEILVAAAVIWRIKPALDIGKTLETLIFVGSAGILAPAISAMAASVFLHFAVGASIPDVLKIWYCADALGLLVFTPFLIAQFPANTSDEEFLSIKQPVFWGLQTFNLAVSIAIFSQQGLPLLFLAFPPLLIASFYSGILGAAISSLTVAAVAIAFSIKGTGPVNLVDGSLPERIYVLQAFIATCVLFALHSASAVTEQRRLQARLKRLSIEAERAGRAKTEFLSTMSHELRTPLTAITGALELLQYNFRDSLPPPAQQLVGIASNNSERLLKMIEDILDHERIDSGKLKISMVATRLSPVIDMAIESLRSYKPEKGITLEFADDVPKAKGHIDPLRLEQVLSNLLSNAIKASSDGSKVRITSSRSGEGLLRIEVKDTGPGISEDLEPRLFKKFEQGDTGNTRKSTGSGLGLSISKALIEAMDGKIGYERRGGQTTVFFVEINEV</sequence>
<evidence type="ECO:0000256" key="3">
    <source>
        <dbReference type="ARBA" id="ARBA00012438"/>
    </source>
</evidence>
<evidence type="ECO:0000259" key="12">
    <source>
        <dbReference type="PROSITE" id="PS50109"/>
    </source>
</evidence>
<dbReference type="InterPro" id="IPR004358">
    <property type="entry name" value="Sig_transdc_His_kin-like_C"/>
</dbReference>
<evidence type="ECO:0000256" key="1">
    <source>
        <dbReference type="ARBA" id="ARBA00000085"/>
    </source>
</evidence>
<evidence type="ECO:0000256" key="11">
    <source>
        <dbReference type="SAM" id="Phobius"/>
    </source>
</evidence>
<keyword evidence="9 11" id="KW-1133">Transmembrane helix</keyword>
<evidence type="ECO:0000313" key="13">
    <source>
        <dbReference type="EMBL" id="MBO0343779.1"/>
    </source>
</evidence>
<dbReference type="PROSITE" id="PS50109">
    <property type="entry name" value="HIS_KIN"/>
    <property type="match status" value="1"/>
</dbReference>
<keyword evidence="7 11" id="KW-0812">Transmembrane</keyword>
<comment type="catalytic activity">
    <reaction evidence="1">
        <text>ATP + protein L-histidine = ADP + protein N-phospho-L-histidine.</text>
        <dbReference type="EC" id="2.7.13.3"/>
    </reaction>
</comment>
<evidence type="ECO:0000256" key="5">
    <source>
        <dbReference type="ARBA" id="ARBA00022553"/>
    </source>
</evidence>
<name>A0A939J7G4_9HYPH</name>
<organism evidence="13 14">
    <name type="scientific">Roseibium limicola</name>
    <dbReference type="NCBI Taxonomy" id="2816037"/>
    <lineage>
        <taxon>Bacteria</taxon>
        <taxon>Pseudomonadati</taxon>
        <taxon>Pseudomonadota</taxon>
        <taxon>Alphaproteobacteria</taxon>
        <taxon>Hyphomicrobiales</taxon>
        <taxon>Stappiaceae</taxon>
        <taxon>Roseibium</taxon>
    </lineage>
</organism>
<dbReference type="SMART" id="SM00387">
    <property type="entry name" value="HATPase_c"/>
    <property type="match status" value="1"/>
</dbReference>
<dbReference type="AlphaFoldDB" id="A0A939J7G4"/>
<feature type="transmembrane region" description="Helical" evidence="11">
    <location>
        <begin position="56"/>
        <end position="75"/>
    </location>
</feature>
<gene>
    <name evidence="13" type="ORF">J0X15_00980</name>
</gene>
<dbReference type="CDD" id="cd16922">
    <property type="entry name" value="HATPase_EvgS-ArcB-TorS-like"/>
    <property type="match status" value="1"/>
</dbReference>
<evidence type="ECO:0000256" key="8">
    <source>
        <dbReference type="ARBA" id="ARBA00022777"/>
    </source>
</evidence>
<dbReference type="Gene3D" id="1.10.287.130">
    <property type="match status" value="1"/>
</dbReference>
<dbReference type="InterPro" id="IPR003594">
    <property type="entry name" value="HATPase_dom"/>
</dbReference>
<dbReference type="GO" id="GO:0000155">
    <property type="term" value="F:phosphorelay sensor kinase activity"/>
    <property type="evidence" value="ECO:0007669"/>
    <property type="project" value="InterPro"/>
</dbReference>
<dbReference type="Pfam" id="PF00512">
    <property type="entry name" value="HisKA"/>
    <property type="match status" value="1"/>
</dbReference>
<dbReference type="RefSeq" id="WP_206937457.1">
    <property type="nucleotide sequence ID" value="NZ_JAFLNF010000001.1"/>
</dbReference>
<dbReference type="GO" id="GO:0005886">
    <property type="term" value="C:plasma membrane"/>
    <property type="evidence" value="ECO:0007669"/>
    <property type="project" value="UniProtKB-SubCell"/>
</dbReference>
<feature type="transmembrane region" description="Helical" evidence="11">
    <location>
        <begin position="244"/>
        <end position="266"/>
    </location>
</feature>
<evidence type="ECO:0000256" key="2">
    <source>
        <dbReference type="ARBA" id="ARBA00004651"/>
    </source>
</evidence>
<dbReference type="Proteomes" id="UP000664779">
    <property type="component" value="Unassembled WGS sequence"/>
</dbReference>
<reference evidence="13" key="1">
    <citation type="submission" date="2021-03" db="EMBL/GenBank/DDBJ databases">
        <title>Roseibium sp. CAU 1637 isolated from Incheon.</title>
        <authorList>
            <person name="Kim W."/>
        </authorList>
    </citation>
    <scope>NUCLEOTIDE SEQUENCE</scope>
    <source>
        <strain evidence="13">CAU 1637</strain>
    </source>
</reference>
<keyword evidence="6" id="KW-0808">Transferase</keyword>
<dbReference type="InterPro" id="IPR003661">
    <property type="entry name" value="HisK_dim/P_dom"/>
</dbReference>
<dbReference type="InterPro" id="IPR036890">
    <property type="entry name" value="HATPase_C_sf"/>
</dbReference>
<evidence type="ECO:0000256" key="4">
    <source>
        <dbReference type="ARBA" id="ARBA00022475"/>
    </source>
</evidence>
<dbReference type="GO" id="GO:0009927">
    <property type="term" value="F:histidine phosphotransfer kinase activity"/>
    <property type="evidence" value="ECO:0007669"/>
    <property type="project" value="TreeGrafter"/>
</dbReference>
<keyword evidence="5" id="KW-0597">Phosphoprotein</keyword>
<evidence type="ECO:0000256" key="6">
    <source>
        <dbReference type="ARBA" id="ARBA00022679"/>
    </source>
</evidence>
<proteinExistence type="predicted"/>
<dbReference type="CDD" id="cd00082">
    <property type="entry name" value="HisKA"/>
    <property type="match status" value="1"/>
</dbReference>
<dbReference type="PRINTS" id="PR00344">
    <property type="entry name" value="BCTRLSENSOR"/>
</dbReference>
<keyword evidence="14" id="KW-1185">Reference proteome</keyword>
<dbReference type="InterPro" id="IPR007895">
    <property type="entry name" value="MASE1"/>
</dbReference>
<dbReference type="SMART" id="SM00388">
    <property type="entry name" value="HisKA"/>
    <property type="match status" value="1"/>
</dbReference>